<reference evidence="2" key="1">
    <citation type="journal article" date="2015" name="Nature">
        <title>Complex archaea that bridge the gap between prokaryotes and eukaryotes.</title>
        <authorList>
            <person name="Spang A."/>
            <person name="Saw J.H."/>
            <person name="Jorgensen S.L."/>
            <person name="Zaremba-Niedzwiedzka K."/>
            <person name="Martijn J."/>
            <person name="Lind A.E."/>
            <person name="van Eijk R."/>
            <person name="Schleper C."/>
            <person name="Guy L."/>
            <person name="Ettema T.J."/>
        </authorList>
    </citation>
    <scope>NUCLEOTIDE SEQUENCE</scope>
</reference>
<sequence>MVKKESVSVKRQTIYALIPSVDIWAFYRIQKLRKFILIALGLGFAFSPISLAVSSSIDMSTITNPFDLYSNPIFLMYMVGMIASLHGTLVYFIRRWSKKWNEQFVKPTNSE</sequence>
<feature type="transmembrane region" description="Helical" evidence="1">
    <location>
        <begin position="73"/>
        <end position="93"/>
    </location>
</feature>
<accession>A0A0F8XZ45</accession>
<comment type="caution">
    <text evidence="2">The sequence shown here is derived from an EMBL/GenBank/DDBJ whole genome shotgun (WGS) entry which is preliminary data.</text>
</comment>
<keyword evidence="1" id="KW-0472">Membrane</keyword>
<organism evidence="2">
    <name type="scientific">marine sediment metagenome</name>
    <dbReference type="NCBI Taxonomy" id="412755"/>
    <lineage>
        <taxon>unclassified sequences</taxon>
        <taxon>metagenomes</taxon>
        <taxon>ecological metagenomes</taxon>
    </lineage>
</organism>
<dbReference type="EMBL" id="LAZR01069666">
    <property type="protein sequence ID" value="KKK47259.1"/>
    <property type="molecule type" value="Genomic_DNA"/>
</dbReference>
<evidence type="ECO:0000313" key="2">
    <source>
        <dbReference type="EMBL" id="KKK47259.1"/>
    </source>
</evidence>
<name>A0A0F8XZ45_9ZZZZ</name>
<protein>
    <submittedName>
        <fullName evidence="2">Uncharacterized protein</fullName>
    </submittedName>
</protein>
<gene>
    <name evidence="2" type="ORF">LCGC14_3157020</name>
</gene>
<evidence type="ECO:0000256" key="1">
    <source>
        <dbReference type="SAM" id="Phobius"/>
    </source>
</evidence>
<proteinExistence type="predicted"/>
<keyword evidence="1" id="KW-0812">Transmembrane</keyword>
<keyword evidence="1" id="KW-1133">Transmembrane helix</keyword>
<dbReference type="AlphaFoldDB" id="A0A0F8XZ45"/>
<feature type="transmembrane region" description="Helical" evidence="1">
    <location>
        <begin position="35"/>
        <end position="53"/>
    </location>
</feature>